<sequence length="67" mass="6983">MSTARPDAAPHDQDGETPGLTPPDPTGLETWIRQVLGLAGPRVSSFAPLLPEAPRPSAETADPPDGR</sequence>
<accession>A0A8J3TU73</accession>
<feature type="region of interest" description="Disordered" evidence="1">
    <location>
        <begin position="45"/>
        <end position="67"/>
    </location>
</feature>
<keyword evidence="3" id="KW-1185">Reference proteome</keyword>
<dbReference type="Proteomes" id="UP000650628">
    <property type="component" value="Unassembled WGS sequence"/>
</dbReference>
<name>A0A8J3TU73_9ACTN</name>
<dbReference type="EMBL" id="BOOO01000035">
    <property type="protein sequence ID" value="GII32593.1"/>
    <property type="molecule type" value="Genomic_DNA"/>
</dbReference>
<comment type="caution">
    <text evidence="2">The sequence shown here is derived from an EMBL/GenBank/DDBJ whole genome shotgun (WGS) entry which is preliminary data.</text>
</comment>
<gene>
    <name evidence="2" type="ORF">Pmi06nite_60350</name>
</gene>
<dbReference type="RefSeq" id="WP_203956474.1">
    <property type="nucleotide sequence ID" value="NZ_BOOO01000035.1"/>
</dbReference>
<feature type="region of interest" description="Disordered" evidence="1">
    <location>
        <begin position="1"/>
        <end position="28"/>
    </location>
</feature>
<evidence type="ECO:0000313" key="3">
    <source>
        <dbReference type="Proteomes" id="UP000650628"/>
    </source>
</evidence>
<protein>
    <submittedName>
        <fullName evidence="2">Uncharacterized protein</fullName>
    </submittedName>
</protein>
<organism evidence="2 3">
    <name type="scientific">Planotetraspora mira</name>
    <dbReference type="NCBI Taxonomy" id="58121"/>
    <lineage>
        <taxon>Bacteria</taxon>
        <taxon>Bacillati</taxon>
        <taxon>Actinomycetota</taxon>
        <taxon>Actinomycetes</taxon>
        <taxon>Streptosporangiales</taxon>
        <taxon>Streptosporangiaceae</taxon>
        <taxon>Planotetraspora</taxon>
    </lineage>
</organism>
<evidence type="ECO:0000256" key="1">
    <source>
        <dbReference type="SAM" id="MobiDB-lite"/>
    </source>
</evidence>
<evidence type="ECO:0000313" key="2">
    <source>
        <dbReference type="EMBL" id="GII32593.1"/>
    </source>
</evidence>
<dbReference type="AlphaFoldDB" id="A0A8J3TU73"/>
<reference evidence="2 3" key="1">
    <citation type="submission" date="2021-01" db="EMBL/GenBank/DDBJ databases">
        <title>Whole genome shotgun sequence of Planotetraspora mira NBRC 15435.</title>
        <authorList>
            <person name="Komaki H."/>
            <person name="Tamura T."/>
        </authorList>
    </citation>
    <scope>NUCLEOTIDE SEQUENCE [LARGE SCALE GENOMIC DNA]</scope>
    <source>
        <strain evidence="2 3">NBRC 15435</strain>
    </source>
</reference>
<proteinExistence type="predicted"/>